<feature type="region of interest" description="Disordered" evidence="1">
    <location>
        <begin position="131"/>
        <end position="152"/>
    </location>
</feature>
<sequence length="164" mass="17853">MGNCLASQDDKKVIKVVKTDGKVLEYKTPLRVHQVLSEFAGHAISDTLPVIRHLRPNTQMHSGCLYYLLPPPLPSSGSGNKLPVASNPKMEHGSDGSGVVRVKIVISKKKLEEILEKGVLSVDDMISHLQTGQSKDIGNGDESRSSTVWKPVLESIPEGNDVNY</sequence>
<accession>A0A9Q0KGX2</accession>
<dbReference type="Pfam" id="PF14009">
    <property type="entry name" value="PADRE"/>
    <property type="match status" value="1"/>
</dbReference>
<reference evidence="2" key="1">
    <citation type="journal article" date="2023" name="Plant J.">
        <title>The genome of the king protea, Protea cynaroides.</title>
        <authorList>
            <person name="Chang J."/>
            <person name="Duong T.A."/>
            <person name="Schoeman C."/>
            <person name="Ma X."/>
            <person name="Roodt D."/>
            <person name="Barker N."/>
            <person name="Li Z."/>
            <person name="Van de Peer Y."/>
            <person name="Mizrachi E."/>
        </authorList>
    </citation>
    <scope>NUCLEOTIDE SEQUENCE</scope>
    <source>
        <tissue evidence="2">Young leaves</tissue>
    </source>
</reference>
<dbReference type="AlphaFoldDB" id="A0A9Q0KGX2"/>
<organism evidence="2 3">
    <name type="scientific">Protea cynaroides</name>
    <dbReference type="NCBI Taxonomy" id="273540"/>
    <lineage>
        <taxon>Eukaryota</taxon>
        <taxon>Viridiplantae</taxon>
        <taxon>Streptophyta</taxon>
        <taxon>Embryophyta</taxon>
        <taxon>Tracheophyta</taxon>
        <taxon>Spermatophyta</taxon>
        <taxon>Magnoliopsida</taxon>
        <taxon>Proteales</taxon>
        <taxon>Proteaceae</taxon>
        <taxon>Protea</taxon>
    </lineage>
</organism>
<gene>
    <name evidence="2" type="ORF">NE237_003180</name>
</gene>
<dbReference type="PANTHER" id="PTHR33148">
    <property type="entry name" value="PLASTID MOVEMENT IMPAIRED PROTEIN-RELATED"/>
    <property type="match status" value="1"/>
</dbReference>
<dbReference type="InterPro" id="IPR025322">
    <property type="entry name" value="PADRE_dom"/>
</dbReference>
<evidence type="ECO:0000256" key="1">
    <source>
        <dbReference type="SAM" id="MobiDB-lite"/>
    </source>
</evidence>
<name>A0A9Q0KGX2_9MAGN</name>
<dbReference type="OrthoDB" id="1688863at2759"/>
<protein>
    <submittedName>
        <fullName evidence="2">Uncharacterized protein</fullName>
    </submittedName>
</protein>
<keyword evidence="3" id="KW-1185">Reference proteome</keyword>
<dbReference type="EMBL" id="JAMYWD010000005">
    <property type="protein sequence ID" value="KAJ4970081.1"/>
    <property type="molecule type" value="Genomic_DNA"/>
</dbReference>
<dbReference type="PANTHER" id="PTHR33148:SF46">
    <property type="entry name" value="EMB|CAB85509.1"/>
    <property type="match status" value="1"/>
</dbReference>
<evidence type="ECO:0000313" key="3">
    <source>
        <dbReference type="Proteomes" id="UP001141806"/>
    </source>
</evidence>
<proteinExistence type="predicted"/>
<comment type="caution">
    <text evidence="2">The sequence shown here is derived from an EMBL/GenBank/DDBJ whole genome shotgun (WGS) entry which is preliminary data.</text>
</comment>
<evidence type="ECO:0000313" key="2">
    <source>
        <dbReference type="EMBL" id="KAJ4970081.1"/>
    </source>
</evidence>
<dbReference type="Proteomes" id="UP001141806">
    <property type="component" value="Unassembled WGS sequence"/>
</dbReference>